<dbReference type="InterPro" id="IPR014710">
    <property type="entry name" value="RmlC-like_jellyroll"/>
</dbReference>
<evidence type="ECO:0000313" key="6">
    <source>
        <dbReference type="Proteomes" id="UP000184231"/>
    </source>
</evidence>
<dbReference type="InterPro" id="IPR009057">
    <property type="entry name" value="Homeodomain-like_sf"/>
</dbReference>
<dbReference type="PRINTS" id="PR00032">
    <property type="entry name" value="HTHARAC"/>
</dbReference>
<dbReference type="InterPro" id="IPR018060">
    <property type="entry name" value="HTH_AraC"/>
</dbReference>
<dbReference type="GO" id="GO:0003700">
    <property type="term" value="F:DNA-binding transcription factor activity"/>
    <property type="evidence" value="ECO:0007669"/>
    <property type="project" value="InterPro"/>
</dbReference>
<evidence type="ECO:0000313" key="5">
    <source>
        <dbReference type="EMBL" id="SHI58961.1"/>
    </source>
</evidence>
<dbReference type="PANTHER" id="PTHR43280">
    <property type="entry name" value="ARAC-FAMILY TRANSCRIPTIONAL REGULATOR"/>
    <property type="match status" value="1"/>
</dbReference>
<sequence length="295" mass="34767">MYYITFLYILMELEKQERRVFNLQEYGIKRALSFGHYKYNRVQPGLEQHRHKGAMEICFCMNGQQHYKIGEHLYELNGNDIFVVPPDTIHSTGEFPEDKGELFWIQVLIDPSKGKLCSLPKKQTEYLLNGLLDKTEYIFKGSFRLKWILEKLMNCLENEDSILSKIQLDQLIVQLLLETVILSKKPPQNTPSIKLDTLDRYISKNLHRIIYVDELAKLVDMSTGYFKNWFKINSGMPPKEYINRLRIEQAKMELLKKKKVTQVAFDLGFGSSQYFATTFKKFTGYTPRSYIRSKR</sequence>
<dbReference type="Gene3D" id="1.10.10.60">
    <property type="entry name" value="Homeodomain-like"/>
    <property type="match status" value="2"/>
</dbReference>
<evidence type="ECO:0000256" key="1">
    <source>
        <dbReference type="ARBA" id="ARBA00023015"/>
    </source>
</evidence>
<gene>
    <name evidence="5" type="ORF">SAMN04487911_103164</name>
</gene>
<dbReference type="PROSITE" id="PS01124">
    <property type="entry name" value="HTH_ARAC_FAMILY_2"/>
    <property type="match status" value="1"/>
</dbReference>
<evidence type="ECO:0000256" key="2">
    <source>
        <dbReference type="ARBA" id="ARBA00023125"/>
    </source>
</evidence>
<dbReference type="Pfam" id="PF02311">
    <property type="entry name" value="AraC_binding"/>
    <property type="match status" value="1"/>
</dbReference>
<dbReference type="PROSITE" id="PS00041">
    <property type="entry name" value="HTH_ARAC_FAMILY_1"/>
    <property type="match status" value="1"/>
</dbReference>
<dbReference type="SUPFAM" id="SSF46689">
    <property type="entry name" value="Homeodomain-like"/>
    <property type="match status" value="2"/>
</dbReference>
<dbReference type="SUPFAM" id="SSF51215">
    <property type="entry name" value="Regulatory protein AraC"/>
    <property type="match status" value="1"/>
</dbReference>
<keyword evidence="3" id="KW-0804">Transcription</keyword>
<dbReference type="InterPro" id="IPR037923">
    <property type="entry name" value="HTH-like"/>
</dbReference>
<evidence type="ECO:0000259" key="4">
    <source>
        <dbReference type="PROSITE" id="PS01124"/>
    </source>
</evidence>
<reference evidence="5 6" key="1">
    <citation type="submission" date="2016-11" db="EMBL/GenBank/DDBJ databases">
        <authorList>
            <person name="Jaros S."/>
            <person name="Januszkiewicz K."/>
            <person name="Wedrychowicz H."/>
        </authorList>
    </citation>
    <scope>NUCLEOTIDE SEQUENCE [LARGE SCALE GENOMIC DNA]</scope>
    <source>
        <strain evidence="5 6">CGMCC 1.8863</strain>
    </source>
</reference>
<dbReference type="InterPro" id="IPR020449">
    <property type="entry name" value="Tscrpt_reg_AraC-type_HTH"/>
</dbReference>
<dbReference type="Pfam" id="PF12833">
    <property type="entry name" value="HTH_18"/>
    <property type="match status" value="1"/>
</dbReference>
<dbReference type="Proteomes" id="UP000184231">
    <property type="component" value="Unassembled WGS sequence"/>
</dbReference>
<feature type="domain" description="HTH araC/xylS-type" evidence="4">
    <location>
        <begin position="196"/>
        <end position="293"/>
    </location>
</feature>
<keyword evidence="1" id="KW-0805">Transcription regulation</keyword>
<organism evidence="5 6">
    <name type="scientific">Arenibacter nanhaiticus</name>
    <dbReference type="NCBI Taxonomy" id="558155"/>
    <lineage>
        <taxon>Bacteria</taxon>
        <taxon>Pseudomonadati</taxon>
        <taxon>Bacteroidota</taxon>
        <taxon>Flavobacteriia</taxon>
        <taxon>Flavobacteriales</taxon>
        <taxon>Flavobacteriaceae</taxon>
        <taxon>Arenibacter</taxon>
    </lineage>
</organism>
<dbReference type="InterPro" id="IPR018062">
    <property type="entry name" value="HTH_AraC-typ_CS"/>
</dbReference>
<dbReference type="AlphaFoldDB" id="A0A1M6CDR6"/>
<dbReference type="Gene3D" id="2.60.120.10">
    <property type="entry name" value="Jelly Rolls"/>
    <property type="match status" value="1"/>
</dbReference>
<accession>A0A1M6CDR6</accession>
<dbReference type="GO" id="GO:0043565">
    <property type="term" value="F:sequence-specific DNA binding"/>
    <property type="evidence" value="ECO:0007669"/>
    <property type="project" value="InterPro"/>
</dbReference>
<proteinExistence type="predicted"/>
<dbReference type="InterPro" id="IPR003313">
    <property type="entry name" value="AraC-bd"/>
</dbReference>
<dbReference type="STRING" id="558155.SAMN04487911_103164"/>
<evidence type="ECO:0000256" key="3">
    <source>
        <dbReference type="ARBA" id="ARBA00023163"/>
    </source>
</evidence>
<protein>
    <submittedName>
        <fullName evidence="5">AraC-type DNA-binding protein</fullName>
    </submittedName>
</protein>
<keyword evidence="2 5" id="KW-0238">DNA-binding</keyword>
<dbReference type="EMBL" id="FQYX01000003">
    <property type="protein sequence ID" value="SHI58961.1"/>
    <property type="molecule type" value="Genomic_DNA"/>
</dbReference>
<keyword evidence="6" id="KW-1185">Reference proteome</keyword>
<dbReference type="PANTHER" id="PTHR43280:SF28">
    <property type="entry name" value="HTH-TYPE TRANSCRIPTIONAL ACTIVATOR RHAS"/>
    <property type="match status" value="1"/>
</dbReference>
<name>A0A1M6CDR6_9FLAO</name>
<dbReference type="SMART" id="SM00342">
    <property type="entry name" value="HTH_ARAC"/>
    <property type="match status" value="1"/>
</dbReference>